<sequence length="199" mass="22330">MLQVKNISKNFKKNQVLNNISFQIYPGQIVHIAGRNGSGKSTLFKIITHLIKPTSGTITLDSNVKIGALIENPGFIEYESALTNLKFLANLNNAFDLSTVSNLMESFYLNPNDNSPVSKYSIGMRQKIGIIQAIMEDQNLILLDEPTRGLDPESIEQFVDLLNKLRNQNKSIIIASHDLLPDLKYDATYRLEKGLLVHE</sequence>
<keyword evidence="2" id="KW-0547">Nucleotide-binding</keyword>
<accession>I7L9J8</accession>
<gene>
    <name evidence="5" type="ORF">BN55_07595</name>
</gene>
<dbReference type="GO" id="GO:0016887">
    <property type="term" value="F:ATP hydrolysis activity"/>
    <property type="evidence" value="ECO:0007669"/>
    <property type="project" value="InterPro"/>
</dbReference>
<dbReference type="eggNOG" id="COG1131">
    <property type="taxonomic scope" value="Bacteria"/>
</dbReference>
<dbReference type="PANTHER" id="PTHR42939:SF1">
    <property type="entry name" value="ABC TRANSPORTER ATP-BINDING PROTEIN ALBC-RELATED"/>
    <property type="match status" value="1"/>
</dbReference>
<comment type="caution">
    <text evidence="5">The sequence shown here is derived from an EMBL/GenBank/DDBJ whole genome shotgun (WGS) entry which is preliminary data.</text>
</comment>
<dbReference type="PANTHER" id="PTHR42939">
    <property type="entry name" value="ABC TRANSPORTER ATP-BINDING PROTEIN ALBC-RELATED"/>
    <property type="match status" value="1"/>
</dbReference>
<evidence type="ECO:0000259" key="4">
    <source>
        <dbReference type="PROSITE" id="PS50893"/>
    </source>
</evidence>
<organism evidence="5 6">
    <name type="scientific">Lactobacillus hominis DSM 23910 = CRBIP 24.179</name>
    <dbReference type="NCBI Taxonomy" id="1423758"/>
    <lineage>
        <taxon>Bacteria</taxon>
        <taxon>Bacillati</taxon>
        <taxon>Bacillota</taxon>
        <taxon>Bacilli</taxon>
        <taxon>Lactobacillales</taxon>
        <taxon>Lactobacillaceae</taxon>
        <taxon>Lactobacillus</taxon>
    </lineage>
</organism>
<evidence type="ECO:0000313" key="6">
    <source>
        <dbReference type="Proteomes" id="UP000009320"/>
    </source>
</evidence>
<dbReference type="PATRIC" id="fig|1423758.3.peg.473"/>
<dbReference type="RefSeq" id="WP_008470161.1">
    <property type="nucleotide sequence ID" value="NZ_AYZP01000010.1"/>
</dbReference>
<proteinExistence type="predicted"/>
<dbReference type="EMBL" id="CAKE01000002">
    <property type="protein sequence ID" value="CCI81414.1"/>
    <property type="molecule type" value="Genomic_DNA"/>
</dbReference>
<dbReference type="PROSITE" id="PS50893">
    <property type="entry name" value="ABC_TRANSPORTER_2"/>
    <property type="match status" value="1"/>
</dbReference>
<dbReference type="GeneID" id="82846685"/>
<reference evidence="5 6" key="1">
    <citation type="submission" date="2012-06" db="EMBL/GenBank/DDBJ databases">
        <title>Draft Genome Sequence of Lactobacillus hominis Strain CRBIP 24.179T, isolated from human intestine.</title>
        <authorList>
            <person name="Cousin S."/>
            <person name="Ma L."/>
            <person name="Bizet C."/>
            <person name="Loux V."/>
            <person name="Bouchier C."/>
            <person name="Clermont D."/>
            <person name="Creno S."/>
        </authorList>
    </citation>
    <scope>NUCLEOTIDE SEQUENCE [LARGE SCALE GENOMIC DNA]</scope>
    <source>
        <strain evidence="6">CRBIP 24.179T</strain>
    </source>
</reference>
<keyword evidence="6" id="KW-1185">Reference proteome</keyword>
<feature type="domain" description="ABC transporter" evidence="4">
    <location>
        <begin position="2"/>
        <end position="199"/>
    </location>
</feature>
<dbReference type="SUPFAM" id="SSF52540">
    <property type="entry name" value="P-loop containing nucleoside triphosphate hydrolases"/>
    <property type="match status" value="1"/>
</dbReference>
<dbReference type="STRING" id="1423758.FC41_GL000468"/>
<evidence type="ECO:0000313" key="5">
    <source>
        <dbReference type="EMBL" id="CCI81414.1"/>
    </source>
</evidence>
<evidence type="ECO:0000256" key="3">
    <source>
        <dbReference type="ARBA" id="ARBA00022840"/>
    </source>
</evidence>
<dbReference type="InterPro" id="IPR051782">
    <property type="entry name" value="ABC_Transporter_VariousFunc"/>
</dbReference>
<dbReference type="CDD" id="cd03230">
    <property type="entry name" value="ABC_DR_subfamily_A"/>
    <property type="match status" value="1"/>
</dbReference>
<dbReference type="OrthoDB" id="9804819at2"/>
<dbReference type="Proteomes" id="UP000009320">
    <property type="component" value="Unassembled WGS sequence"/>
</dbReference>
<dbReference type="InterPro" id="IPR003439">
    <property type="entry name" value="ABC_transporter-like_ATP-bd"/>
</dbReference>
<dbReference type="SMART" id="SM00382">
    <property type="entry name" value="AAA"/>
    <property type="match status" value="1"/>
</dbReference>
<dbReference type="InterPro" id="IPR027417">
    <property type="entry name" value="P-loop_NTPase"/>
</dbReference>
<name>I7L9J8_9LACO</name>
<evidence type="ECO:0000256" key="2">
    <source>
        <dbReference type="ARBA" id="ARBA00022741"/>
    </source>
</evidence>
<dbReference type="GO" id="GO:0005524">
    <property type="term" value="F:ATP binding"/>
    <property type="evidence" value="ECO:0007669"/>
    <property type="project" value="UniProtKB-KW"/>
</dbReference>
<dbReference type="Gene3D" id="3.40.50.300">
    <property type="entry name" value="P-loop containing nucleotide triphosphate hydrolases"/>
    <property type="match status" value="1"/>
</dbReference>
<dbReference type="Pfam" id="PF00005">
    <property type="entry name" value="ABC_tran"/>
    <property type="match status" value="1"/>
</dbReference>
<keyword evidence="1" id="KW-0813">Transport</keyword>
<evidence type="ECO:0000256" key="1">
    <source>
        <dbReference type="ARBA" id="ARBA00022448"/>
    </source>
</evidence>
<dbReference type="InterPro" id="IPR003593">
    <property type="entry name" value="AAA+_ATPase"/>
</dbReference>
<protein>
    <submittedName>
        <fullName evidence="5">ABC superfamily ATP binding cassette transporter, ABC protein</fullName>
    </submittedName>
</protein>
<dbReference type="AlphaFoldDB" id="I7L9J8"/>
<keyword evidence="3" id="KW-0067">ATP-binding</keyword>